<dbReference type="PANTHER" id="PTHR19959">
    <property type="entry name" value="KINESIN LIGHT CHAIN"/>
    <property type="match status" value="1"/>
</dbReference>
<dbReference type="Pfam" id="PF12770">
    <property type="entry name" value="CHAT"/>
    <property type="match status" value="1"/>
</dbReference>
<dbReference type="STRING" id="68775.A0A5C3LHW7"/>
<dbReference type="SUPFAM" id="SSF48452">
    <property type="entry name" value="TPR-like"/>
    <property type="match status" value="2"/>
</dbReference>
<feature type="compositionally biased region" description="Polar residues" evidence="1">
    <location>
        <begin position="16"/>
        <end position="32"/>
    </location>
</feature>
<feature type="region of interest" description="Disordered" evidence="1">
    <location>
        <begin position="1"/>
        <end position="32"/>
    </location>
</feature>
<dbReference type="OrthoDB" id="9991317at2759"/>
<dbReference type="InterPro" id="IPR019734">
    <property type="entry name" value="TPR_rpt"/>
</dbReference>
<protein>
    <submittedName>
        <fullName evidence="3">CHAT domain-containing protein</fullName>
    </submittedName>
</protein>
<evidence type="ECO:0000313" key="4">
    <source>
        <dbReference type="Proteomes" id="UP000308652"/>
    </source>
</evidence>
<reference evidence="3 4" key="1">
    <citation type="journal article" date="2019" name="Nat. Ecol. Evol.">
        <title>Megaphylogeny resolves global patterns of mushroom evolution.</title>
        <authorList>
            <person name="Varga T."/>
            <person name="Krizsan K."/>
            <person name="Foldi C."/>
            <person name="Dima B."/>
            <person name="Sanchez-Garcia M."/>
            <person name="Sanchez-Ramirez S."/>
            <person name="Szollosi G.J."/>
            <person name="Szarkandi J.G."/>
            <person name="Papp V."/>
            <person name="Albert L."/>
            <person name="Andreopoulos W."/>
            <person name="Angelini C."/>
            <person name="Antonin V."/>
            <person name="Barry K.W."/>
            <person name="Bougher N.L."/>
            <person name="Buchanan P."/>
            <person name="Buyck B."/>
            <person name="Bense V."/>
            <person name="Catcheside P."/>
            <person name="Chovatia M."/>
            <person name="Cooper J."/>
            <person name="Damon W."/>
            <person name="Desjardin D."/>
            <person name="Finy P."/>
            <person name="Geml J."/>
            <person name="Haridas S."/>
            <person name="Hughes K."/>
            <person name="Justo A."/>
            <person name="Karasinski D."/>
            <person name="Kautmanova I."/>
            <person name="Kiss B."/>
            <person name="Kocsube S."/>
            <person name="Kotiranta H."/>
            <person name="LaButti K.M."/>
            <person name="Lechner B.E."/>
            <person name="Liimatainen K."/>
            <person name="Lipzen A."/>
            <person name="Lukacs Z."/>
            <person name="Mihaltcheva S."/>
            <person name="Morgado L.N."/>
            <person name="Niskanen T."/>
            <person name="Noordeloos M.E."/>
            <person name="Ohm R.A."/>
            <person name="Ortiz-Santana B."/>
            <person name="Ovrebo C."/>
            <person name="Racz N."/>
            <person name="Riley R."/>
            <person name="Savchenko A."/>
            <person name="Shiryaev A."/>
            <person name="Soop K."/>
            <person name="Spirin V."/>
            <person name="Szebenyi C."/>
            <person name="Tomsovsky M."/>
            <person name="Tulloss R.E."/>
            <person name="Uehling J."/>
            <person name="Grigoriev I.V."/>
            <person name="Vagvolgyi C."/>
            <person name="Papp T."/>
            <person name="Martin F.M."/>
            <person name="Miettinen O."/>
            <person name="Hibbett D.S."/>
            <person name="Nagy L.G."/>
        </authorList>
    </citation>
    <scope>NUCLEOTIDE SEQUENCE [LARGE SCALE GENOMIC DNA]</scope>
    <source>
        <strain evidence="3 4">CBS 166.37</strain>
    </source>
</reference>
<accession>A0A5C3LHW7</accession>
<evidence type="ECO:0000313" key="3">
    <source>
        <dbReference type="EMBL" id="TFK32235.1"/>
    </source>
</evidence>
<name>A0A5C3LHW7_9AGAR</name>
<dbReference type="InterPro" id="IPR024983">
    <property type="entry name" value="CHAT_dom"/>
</dbReference>
<dbReference type="InterPro" id="IPR011990">
    <property type="entry name" value="TPR-like_helical_dom_sf"/>
</dbReference>
<evidence type="ECO:0000259" key="2">
    <source>
        <dbReference type="Pfam" id="PF12770"/>
    </source>
</evidence>
<organism evidence="3 4">
    <name type="scientific">Crucibulum laeve</name>
    <dbReference type="NCBI Taxonomy" id="68775"/>
    <lineage>
        <taxon>Eukaryota</taxon>
        <taxon>Fungi</taxon>
        <taxon>Dikarya</taxon>
        <taxon>Basidiomycota</taxon>
        <taxon>Agaricomycotina</taxon>
        <taxon>Agaricomycetes</taxon>
        <taxon>Agaricomycetidae</taxon>
        <taxon>Agaricales</taxon>
        <taxon>Agaricineae</taxon>
        <taxon>Nidulariaceae</taxon>
        <taxon>Crucibulum</taxon>
    </lineage>
</organism>
<dbReference type="Proteomes" id="UP000308652">
    <property type="component" value="Unassembled WGS sequence"/>
</dbReference>
<sequence length="1297" mass="143106">MPNDIGKKDDLENIEPTKQSVPLLNDLPNLSQQPGVQTFDELKTTGDRFFDAYDTSNDVVDITRSIDAYNSSVPLIPNGSMDLGVILHRLGRALHKRFLKTDSSNDIERSISCLEKAVDLMPDADDSKHLLLHDLGNSLRSRFIQTGDLGDIDRAVLLFQNAINAASDQDPSKPLHIEYLGHSLISRFEETGDLSDLEKSISSLQEAVSISSDGDSDMPPRLDGLAGAYMRRFDITGNPQDINESILNLQKAIHLLPDGDSSRAAYLSNLGTCYMGQFHYTGDLSDIDKSVSTLEESIKMMPDGDNAIHGHLTNLGNAFMSRFERTGSLNDIEAAIAAQEKAVSLIPDSHEAKNGYLSNLATTLRGRFERLGDLSDIDRSIALLVTALEITPAKHPKKAGYTSNLARAILRRFQHTGLLEDIDRSIVTIKQSIAIAPNNPSFLNILGSSFLMRFERTGKLEDIDDSISVLNKAVELLPKRHSSTLPLLNNLGSALQSRFELTGSRGDLDKSISALEEVVQILPPIHAGRPAFLGNLGSSYLRRYVTEGTLSDIEKSISMLRESVEETSNDDPNKPIRLNNFGNALLRRFEQLGNVPDIDNAISTHKSAVDLTPHGHTNKPIYLSSLGLSLLSRYIRMVDQHDIDESVIALEKSVDLTQDGDSNKHLVLNNLGNSLRKRFRSTRDLSDLDKSILECERALKLMPDGHAIRSVYLNDLGNSFAERFEVTKYVDDINNAIDSYRMAATCSSTTLARVRVLAAQNWAAHVLKSPSTYQTEVLEAYKVALDLLDQVAWLGQTVSSRYQELSPFSNIANEAAAAAISLGEFERAVEWLEQGRSVVWNQLHSLQVSLENLELVDSKLADDFIAASKSLANASNQETVNSFIAMDSSPTSSLETIAQAHRRLAEDWEVLLAKIRRIKFFEHFLSAKSFVEILHNAPKTSPVVLINVHESRCDALILQAEYGNVLHVPLKEFSFQLAKSLQITLKASLIQGNLRTRNADRGGRLSRPALNGLEGILSTLWRCVVKPVVDHLHFTVATGRDMPRLWWCATGPLAFLPIHAAGIYGKGSRGSNINDFCVSSYTPTVATISLEKKPKDFKGIFAVGQADTPGQVALPKTVDELNKIREIFDHTSVTTLEGSDATIERVLEGLEQHGWVHLACHAVQDLIKPINSAFLLYDGDLTLSKIIQQPFPFADFAFLSACQTSVGDEKLPEEAVHLAAGMISAGYRSVIATMWSIQDDDAPVITKQVYSYLQVSTENAPDSSQAAYALHYAVERLRQEKGELAFLSWVPFIHVGM</sequence>
<feature type="domain" description="CHAT" evidence="2">
    <location>
        <begin position="1017"/>
        <end position="1296"/>
    </location>
</feature>
<dbReference type="SUPFAM" id="SSF81901">
    <property type="entry name" value="HCP-like"/>
    <property type="match status" value="1"/>
</dbReference>
<dbReference type="Gene3D" id="1.25.40.10">
    <property type="entry name" value="Tetratricopeptide repeat domain"/>
    <property type="match status" value="3"/>
</dbReference>
<gene>
    <name evidence="3" type="ORF">BDQ12DRAFT_774817</name>
</gene>
<dbReference type="PANTHER" id="PTHR19959:SF119">
    <property type="entry name" value="FUNGAL LIPASE-LIKE DOMAIN-CONTAINING PROTEIN"/>
    <property type="match status" value="1"/>
</dbReference>
<proteinExistence type="predicted"/>
<dbReference type="EMBL" id="ML213681">
    <property type="protein sequence ID" value="TFK32235.1"/>
    <property type="molecule type" value="Genomic_DNA"/>
</dbReference>
<evidence type="ECO:0000256" key="1">
    <source>
        <dbReference type="SAM" id="MobiDB-lite"/>
    </source>
</evidence>
<feature type="compositionally biased region" description="Basic and acidic residues" evidence="1">
    <location>
        <begin position="1"/>
        <end position="11"/>
    </location>
</feature>
<dbReference type="Pfam" id="PF13181">
    <property type="entry name" value="TPR_8"/>
    <property type="match status" value="1"/>
</dbReference>
<keyword evidence="4" id="KW-1185">Reference proteome</keyword>